<evidence type="ECO:0000313" key="1">
    <source>
        <dbReference type="EMBL" id="KAJ1374212.1"/>
    </source>
</evidence>
<name>A0AAD5WKV9_PARTN</name>
<dbReference type="EMBL" id="JAHQIW010007413">
    <property type="protein sequence ID" value="KAJ1374212.1"/>
    <property type="molecule type" value="Genomic_DNA"/>
</dbReference>
<reference evidence="1" key="1">
    <citation type="submission" date="2021-06" db="EMBL/GenBank/DDBJ databases">
        <title>Parelaphostrongylus tenuis whole genome reference sequence.</title>
        <authorList>
            <person name="Garwood T.J."/>
            <person name="Larsen P.A."/>
            <person name="Fountain-Jones N.M."/>
            <person name="Garbe J.R."/>
            <person name="Macchietto M.G."/>
            <person name="Kania S.A."/>
            <person name="Gerhold R.W."/>
            <person name="Richards J.E."/>
            <person name="Wolf T.M."/>
        </authorList>
    </citation>
    <scope>NUCLEOTIDE SEQUENCE</scope>
    <source>
        <strain evidence="1">MNPRO001-30</strain>
        <tissue evidence="1">Meninges</tissue>
    </source>
</reference>
<protein>
    <submittedName>
        <fullName evidence="1">Uncharacterized protein</fullName>
    </submittedName>
</protein>
<accession>A0AAD5WKV9</accession>
<sequence length="525" mass="58138">MWSPWSFCSNNVMVRVRACSTVRGFKCAGHNKLVLEYFDIFVSAALCWLGISLYKLEEFQSCDSSLLQVSSSLNNIPSGAIPEKSRDSSLGWTNIDAVDPYREDRRLAMHQLYDDYEVEVPNSKKDPQPIPTRPATPTDPIIIAQYAQRHPQPPGITGIPTSWLEEQHPIYVSVERTTLATSSPGARYTTILGATSTPETPSTVLGSSFVTTSNTLKTTTTTTTTTTATKPMATSTTTTSTSIILVGNTTEGRPNAVEVDLTDLMVFKNNTYESVRTNKKAGPEGIEQIEKIFSNDAAIENIMTDGQQHAHVNDKKQFPSISTVAPTIGRSISTITSGTSSAKLHSNSVFHHRAHSQRIHVAENMIPTSFVFAAPNFQRRNTLTKFESAQPLPKHVITSEVPQSSYEQISYRGRQSRLRRLKMLNRRARMRPLTVVAIDSEVQGKTNDASDLTKEIYAVQKRINYANKLAMGLKTTSRAPNETVESDTARAISWMFANMAKMMKENSNKTIDGARQQVNHDIAKA</sequence>
<organism evidence="1 2">
    <name type="scientific">Parelaphostrongylus tenuis</name>
    <name type="common">Meningeal worm</name>
    <dbReference type="NCBI Taxonomy" id="148309"/>
    <lineage>
        <taxon>Eukaryota</taxon>
        <taxon>Metazoa</taxon>
        <taxon>Ecdysozoa</taxon>
        <taxon>Nematoda</taxon>
        <taxon>Chromadorea</taxon>
        <taxon>Rhabditida</taxon>
        <taxon>Rhabditina</taxon>
        <taxon>Rhabditomorpha</taxon>
        <taxon>Strongyloidea</taxon>
        <taxon>Metastrongylidae</taxon>
        <taxon>Parelaphostrongylus</taxon>
    </lineage>
</organism>
<evidence type="ECO:0000313" key="2">
    <source>
        <dbReference type="Proteomes" id="UP001196413"/>
    </source>
</evidence>
<dbReference type="AlphaFoldDB" id="A0AAD5WKV9"/>
<dbReference type="Proteomes" id="UP001196413">
    <property type="component" value="Unassembled WGS sequence"/>
</dbReference>
<keyword evidence="2" id="KW-1185">Reference proteome</keyword>
<gene>
    <name evidence="1" type="ORF">KIN20_036845</name>
</gene>
<comment type="caution">
    <text evidence="1">The sequence shown here is derived from an EMBL/GenBank/DDBJ whole genome shotgun (WGS) entry which is preliminary data.</text>
</comment>
<proteinExistence type="predicted"/>